<dbReference type="SUPFAM" id="SSF52058">
    <property type="entry name" value="L domain-like"/>
    <property type="match status" value="3"/>
</dbReference>
<evidence type="ECO:0000256" key="3">
    <source>
        <dbReference type="ARBA" id="ARBA00022737"/>
    </source>
</evidence>
<gene>
    <name evidence="9" type="ORF">HU200_063063</name>
</gene>
<dbReference type="FunFam" id="3.80.10.10:FF:000041">
    <property type="entry name" value="LRR receptor-like serine/threonine-protein kinase ERECTA"/>
    <property type="match status" value="1"/>
</dbReference>
<dbReference type="PANTHER" id="PTHR48057:SF20">
    <property type="entry name" value="LEUCINE-RICH REPEAT-CONTAINING N-TERMINAL PLANT-TYPE DOMAIN-CONTAINING PROTEIN"/>
    <property type="match status" value="1"/>
</dbReference>
<comment type="caution">
    <text evidence="9">The sequence shown here is derived from an EMBL/GenBank/DDBJ whole genome shotgun (WGS) entry which is preliminary data.</text>
</comment>
<keyword evidence="3" id="KW-0677">Repeat</keyword>
<dbReference type="InterPro" id="IPR055414">
    <property type="entry name" value="LRR_R13L4/SHOC2-like"/>
</dbReference>
<dbReference type="Proteomes" id="UP000636709">
    <property type="component" value="Unassembled WGS sequence"/>
</dbReference>
<evidence type="ECO:0000313" key="9">
    <source>
        <dbReference type="EMBL" id="KAF8652113.1"/>
    </source>
</evidence>
<dbReference type="Gene3D" id="3.80.10.10">
    <property type="entry name" value="Ribonuclease Inhibitor"/>
    <property type="match status" value="4"/>
</dbReference>
<feature type="domain" description="Disease resistance R13L4/SHOC-2-like LRR" evidence="8">
    <location>
        <begin position="227"/>
        <end position="377"/>
    </location>
</feature>
<evidence type="ECO:0000256" key="2">
    <source>
        <dbReference type="ARBA" id="ARBA00022729"/>
    </source>
</evidence>
<keyword evidence="10" id="KW-1185">Reference proteome</keyword>
<dbReference type="FunFam" id="3.80.10.10:FF:000221">
    <property type="entry name" value="Leucine-rich repeat receptor-like protein kinase PXL1"/>
    <property type="match status" value="1"/>
</dbReference>
<evidence type="ECO:0000259" key="6">
    <source>
        <dbReference type="Pfam" id="PF03016"/>
    </source>
</evidence>
<keyword evidence="1" id="KW-0433">Leucine-rich repeat</keyword>
<dbReference type="AlphaFoldDB" id="A0A835A2E2"/>
<keyword evidence="5" id="KW-0812">Transmembrane</keyword>
<feature type="domain" description="Leucine-rich repeat-containing N-terminal plant-type" evidence="7">
    <location>
        <begin position="159"/>
        <end position="196"/>
    </location>
</feature>
<dbReference type="Pfam" id="PF00560">
    <property type="entry name" value="LRR_1"/>
    <property type="match status" value="1"/>
</dbReference>
<dbReference type="Pfam" id="PF23598">
    <property type="entry name" value="LRR_14"/>
    <property type="match status" value="1"/>
</dbReference>
<keyword evidence="4" id="KW-0325">Glycoprotein</keyword>
<dbReference type="Pfam" id="PF03016">
    <property type="entry name" value="Exostosin_GT47"/>
    <property type="match status" value="1"/>
</dbReference>
<dbReference type="InterPro" id="IPR052595">
    <property type="entry name" value="LRRC69/RLP"/>
</dbReference>
<keyword evidence="2" id="KW-0732">Signal</keyword>
<dbReference type="Pfam" id="PF13516">
    <property type="entry name" value="LRR_6"/>
    <property type="match status" value="1"/>
</dbReference>
<accession>A0A835A2E2</accession>
<feature type="domain" description="Exostosin GT47" evidence="6">
    <location>
        <begin position="652"/>
        <end position="722"/>
    </location>
</feature>
<evidence type="ECO:0000256" key="5">
    <source>
        <dbReference type="SAM" id="Phobius"/>
    </source>
</evidence>
<evidence type="ECO:0000259" key="8">
    <source>
        <dbReference type="Pfam" id="PF23598"/>
    </source>
</evidence>
<dbReference type="OrthoDB" id="442066at2759"/>
<evidence type="ECO:0000313" key="10">
    <source>
        <dbReference type="Proteomes" id="UP000636709"/>
    </source>
</evidence>
<reference evidence="9" key="1">
    <citation type="submission" date="2020-07" db="EMBL/GenBank/DDBJ databases">
        <title>Genome sequence and genetic diversity analysis of an under-domesticated orphan crop, white fonio (Digitaria exilis).</title>
        <authorList>
            <person name="Bennetzen J.L."/>
            <person name="Chen S."/>
            <person name="Ma X."/>
            <person name="Wang X."/>
            <person name="Yssel A.E.J."/>
            <person name="Chaluvadi S.R."/>
            <person name="Johnson M."/>
            <person name="Gangashetty P."/>
            <person name="Hamidou F."/>
            <person name="Sanogo M.D."/>
            <person name="Zwaenepoel A."/>
            <person name="Wallace J."/>
            <person name="Van De Peer Y."/>
            <person name="Van Deynze A."/>
        </authorList>
    </citation>
    <scope>NUCLEOTIDE SEQUENCE</scope>
    <source>
        <tissue evidence="9">Leaves</tissue>
    </source>
</reference>
<proteinExistence type="predicted"/>
<keyword evidence="5" id="KW-0472">Membrane</keyword>
<protein>
    <recommendedName>
        <fullName evidence="11">Leucine-rich repeat-containing N-terminal plant-type domain-containing protein</fullName>
    </recommendedName>
</protein>
<evidence type="ECO:0008006" key="11">
    <source>
        <dbReference type="Google" id="ProtNLM"/>
    </source>
</evidence>
<dbReference type="PANTHER" id="PTHR48057">
    <property type="entry name" value="LEUCINE-RICH REPEAT SERINE/THREONINE-PROTEIN KINASE 1"/>
    <property type="match status" value="1"/>
</dbReference>
<evidence type="ECO:0000259" key="7">
    <source>
        <dbReference type="Pfam" id="PF08263"/>
    </source>
</evidence>
<dbReference type="FunFam" id="3.80.10.10:FF:000228">
    <property type="entry name" value="Leucine-rich repeat receptor-like serine/threonine-protein kinase BAM1"/>
    <property type="match status" value="1"/>
</dbReference>
<dbReference type="Pfam" id="PF08263">
    <property type="entry name" value="LRRNT_2"/>
    <property type="match status" value="1"/>
</dbReference>
<dbReference type="EMBL" id="JACEFO010002671">
    <property type="protein sequence ID" value="KAF8652113.1"/>
    <property type="molecule type" value="Genomic_DNA"/>
</dbReference>
<sequence>MVIRWDTTEASPRLEPGQLWRTANSLASWRPGARASPCIPAGARHAGHAYLPELDVPGQETCCRAAEDGFPQHVTPPFVTCKAYFAPAPHSHGVATRTRFPRLFPLLGSSLLTSPPRKLPTKIMAGPLPACCRFPLLIVLLLFLLLAGGACSQPTAGAGDRDTLLAVKKEWGNPPQLNSWDPAAAPDHCSWTGVTCAAGSGGPVTGLALSDQNLTGSVPASVCALRSLARLDLSYNNLTGAFPSAALYACAELRYLDLSYNQFSGPLPRDIDRISPETMEHLNLSSNGFSSELPPTVARLPALQSLLLDNNAFTGVYPATEISNLAGLKVLTLAKNTFAPAPIPTELAKLTNLTYLWMDEMSLTGQIPEELASLTELTLFSLAYNKLTGSIPAWVWHREKLRYLYLYDNGFSGDLTRNVTALSLIELDVSMNQLTGEIPEDFGNLKNVAYLFLYRNQLSGTIPASIGLLTRLRDIRQFNNRLSGELPTELGKHSPLNSFEVSNNNLSGPLRETLCANGKLLGIVVFNNNFSGDFPTKIWSSCPKLTWVMIQNNSFTGTLPAQISPNIKWIYMGNNMFSGSFPTSAPALEAFYAENNRLCGELPPDMSKLSNLTSCRKKKPSRRSFPSSLGVASPLPSITARKSCSSANPKFGTSNTNQYALEVIFHNRMRQYECLTDDPTRATAVYVPYYPALELHPHLCRSFNATARNGASEEFLRWLSSRPGQNPATIKGDFPAKIWSSLPKLISVIIQNNSFTGTLPAQISPNIKWIMMGNNMFSGSFPTSAPALERFYEENNRLGGELPSDMSKLSNLTVLSVPGNRITGSIPASIELLQKLQTLNLRGNQISGVIL</sequence>
<evidence type="ECO:0000256" key="4">
    <source>
        <dbReference type="ARBA" id="ARBA00023180"/>
    </source>
</evidence>
<organism evidence="9 10">
    <name type="scientific">Digitaria exilis</name>
    <dbReference type="NCBI Taxonomy" id="1010633"/>
    <lineage>
        <taxon>Eukaryota</taxon>
        <taxon>Viridiplantae</taxon>
        <taxon>Streptophyta</taxon>
        <taxon>Embryophyta</taxon>
        <taxon>Tracheophyta</taxon>
        <taxon>Spermatophyta</taxon>
        <taxon>Magnoliopsida</taxon>
        <taxon>Liliopsida</taxon>
        <taxon>Poales</taxon>
        <taxon>Poaceae</taxon>
        <taxon>PACMAD clade</taxon>
        <taxon>Panicoideae</taxon>
        <taxon>Panicodae</taxon>
        <taxon>Paniceae</taxon>
        <taxon>Anthephorinae</taxon>
        <taxon>Digitaria</taxon>
    </lineage>
</organism>
<keyword evidence="5" id="KW-1133">Transmembrane helix</keyword>
<dbReference type="InterPro" id="IPR001611">
    <property type="entry name" value="Leu-rich_rpt"/>
</dbReference>
<dbReference type="InterPro" id="IPR032675">
    <property type="entry name" value="LRR_dom_sf"/>
</dbReference>
<name>A0A835A2E2_9POAL</name>
<dbReference type="InterPro" id="IPR040911">
    <property type="entry name" value="Exostosin_GT47"/>
</dbReference>
<evidence type="ECO:0000256" key="1">
    <source>
        <dbReference type="ARBA" id="ARBA00022614"/>
    </source>
</evidence>
<feature type="transmembrane region" description="Helical" evidence="5">
    <location>
        <begin position="127"/>
        <end position="147"/>
    </location>
</feature>
<dbReference type="InterPro" id="IPR013210">
    <property type="entry name" value="LRR_N_plant-typ"/>
</dbReference>